<organism evidence="1 2">
    <name type="scientific">Phenylobacterium terrae</name>
    <dbReference type="NCBI Taxonomy" id="2665495"/>
    <lineage>
        <taxon>Bacteria</taxon>
        <taxon>Pseudomonadati</taxon>
        <taxon>Pseudomonadota</taxon>
        <taxon>Alphaproteobacteria</taxon>
        <taxon>Caulobacterales</taxon>
        <taxon>Caulobacteraceae</taxon>
        <taxon>Phenylobacterium</taxon>
    </lineage>
</organism>
<evidence type="ECO:0008006" key="3">
    <source>
        <dbReference type="Google" id="ProtNLM"/>
    </source>
</evidence>
<reference evidence="2" key="1">
    <citation type="journal article" date="2019" name="Int. J. Syst. Evol. Microbiol.">
        <title>The Global Catalogue of Microorganisms (GCM) 10K type strain sequencing project: providing services to taxonomists for standard genome sequencing and annotation.</title>
        <authorList>
            <consortium name="The Broad Institute Genomics Platform"/>
            <consortium name="The Broad Institute Genome Sequencing Center for Infectious Disease"/>
            <person name="Wu L."/>
            <person name="Ma J."/>
        </authorList>
    </citation>
    <scope>NUCLEOTIDE SEQUENCE [LARGE SCALE GENOMIC DNA]</scope>
    <source>
        <strain evidence="2">DFY28</strain>
    </source>
</reference>
<protein>
    <recommendedName>
        <fullName evidence="3">NIPSNAP domain-containing protein</fullName>
    </recommendedName>
</protein>
<gene>
    <name evidence="1" type="ORF">ACFSC0_11475</name>
</gene>
<dbReference type="Proteomes" id="UP001597237">
    <property type="component" value="Unassembled WGS sequence"/>
</dbReference>
<accession>A0ABW4N274</accession>
<sequence length="198" mass="21739">MADYELFQFQLAAAPGRRSQAAFAGDLKDRGAGSVRAAGGELLGLFASQLGWAANELALLVRWGERGRADLSSLAAVEAVRREALTPTIRPAAGDRLRLGGIHVLRWFHVLPDSAEEFVKLSGEGWADFETRFDAKVFGLFRARDEAGAARFLLITRYGDHGEWERSRDPSTAAMQTFMRRQQLTVWTQAASTLATAV</sequence>
<keyword evidence="2" id="KW-1185">Reference proteome</keyword>
<name>A0ABW4N274_9CAUL</name>
<comment type="caution">
    <text evidence="1">The sequence shown here is derived from an EMBL/GenBank/DDBJ whole genome shotgun (WGS) entry which is preliminary data.</text>
</comment>
<evidence type="ECO:0000313" key="2">
    <source>
        <dbReference type="Proteomes" id="UP001597237"/>
    </source>
</evidence>
<dbReference type="RefSeq" id="WP_377282796.1">
    <property type="nucleotide sequence ID" value="NZ_JBHRSI010000008.1"/>
</dbReference>
<proteinExistence type="predicted"/>
<dbReference type="EMBL" id="JBHUEY010000001">
    <property type="protein sequence ID" value="MFD1784016.1"/>
    <property type="molecule type" value="Genomic_DNA"/>
</dbReference>
<evidence type="ECO:0000313" key="1">
    <source>
        <dbReference type="EMBL" id="MFD1784016.1"/>
    </source>
</evidence>